<gene>
    <name evidence="3" type="ORF">I598_2436</name>
</gene>
<protein>
    <recommendedName>
        <fullName evidence="2">CBU-0592-like domain-containing protein</fullName>
    </recommendedName>
</protein>
<dbReference type="AlphaFoldDB" id="A0A161HZE4"/>
<evidence type="ECO:0000313" key="3">
    <source>
        <dbReference type="EMBL" id="ANC31973.1"/>
    </source>
</evidence>
<feature type="transmembrane region" description="Helical" evidence="1">
    <location>
        <begin position="37"/>
        <end position="56"/>
    </location>
</feature>
<keyword evidence="1" id="KW-1133">Transmembrane helix</keyword>
<dbReference type="RefSeq" id="WP_068203174.1">
    <property type="nucleotide sequence ID" value="NZ_CP014209.1"/>
</dbReference>
<evidence type="ECO:0000313" key="4">
    <source>
        <dbReference type="Proteomes" id="UP000076794"/>
    </source>
</evidence>
<keyword evidence="1" id="KW-0472">Membrane</keyword>
<dbReference type="InterPro" id="IPR058058">
    <property type="entry name" value="CBU_0592-like"/>
</dbReference>
<dbReference type="KEGG" id="ido:I598_2436"/>
<keyword evidence="4" id="KW-1185">Reference proteome</keyword>
<sequence length="160" mass="16202">MSPTLLTVITVLGWIGAAAGLVAYAQVSRGRWTSSSSAFQATNIVAAILMCVVAGVNGVWPSAAANVAWIVIGIQTLLMAQRARLAEQQAATATAGTVAVEPAVVSVVELDLPLVETPLDLATAERVAESVTLTGALPVVTPSVTTETAPSALRVPATVA</sequence>
<dbReference type="STRING" id="1300344.I598_2436"/>
<name>A0A161HZE4_9MICO</name>
<dbReference type="Pfam" id="PF26604">
    <property type="entry name" value="CBU_0592"/>
    <property type="match status" value="1"/>
</dbReference>
<evidence type="ECO:0000256" key="1">
    <source>
        <dbReference type="SAM" id="Phobius"/>
    </source>
</evidence>
<accession>A0A161HZE4</accession>
<keyword evidence="1" id="KW-0812">Transmembrane</keyword>
<dbReference type="EMBL" id="CP014209">
    <property type="protein sequence ID" value="ANC31973.1"/>
    <property type="molecule type" value="Genomic_DNA"/>
</dbReference>
<reference evidence="3 4" key="1">
    <citation type="submission" date="2016-01" db="EMBL/GenBank/DDBJ databases">
        <title>Complete genome sequence of a soil Actinobacterium, Isoptericola dokdonensis DS-3.</title>
        <authorList>
            <person name="Kwon S.-K."/>
            <person name="Kim J.F."/>
        </authorList>
    </citation>
    <scope>NUCLEOTIDE SEQUENCE [LARGE SCALE GENOMIC DNA]</scope>
    <source>
        <strain evidence="3 4">DS-3</strain>
    </source>
</reference>
<proteinExistence type="predicted"/>
<feature type="domain" description="CBU-0592-like" evidence="2">
    <location>
        <begin position="10"/>
        <end position="83"/>
    </location>
</feature>
<dbReference type="PATRIC" id="fig|1300344.3.peg.2443"/>
<dbReference type="NCBIfam" id="NF047864">
    <property type="entry name" value="CBU_0592_membra"/>
    <property type="match status" value="1"/>
</dbReference>
<evidence type="ECO:0000259" key="2">
    <source>
        <dbReference type="Pfam" id="PF26604"/>
    </source>
</evidence>
<organism evidence="3 4">
    <name type="scientific">Isoptericola dokdonensis DS-3</name>
    <dbReference type="NCBI Taxonomy" id="1300344"/>
    <lineage>
        <taxon>Bacteria</taxon>
        <taxon>Bacillati</taxon>
        <taxon>Actinomycetota</taxon>
        <taxon>Actinomycetes</taxon>
        <taxon>Micrococcales</taxon>
        <taxon>Promicromonosporaceae</taxon>
        <taxon>Isoptericola</taxon>
    </lineage>
</organism>
<feature type="transmembrane region" description="Helical" evidence="1">
    <location>
        <begin position="6"/>
        <end position="25"/>
    </location>
</feature>
<dbReference type="Proteomes" id="UP000076794">
    <property type="component" value="Chromosome"/>
</dbReference>